<dbReference type="EMBL" id="AE000657">
    <property type="protein sequence ID" value="AAC07796.1"/>
    <property type="molecule type" value="Genomic_DNA"/>
</dbReference>
<dbReference type="KEGG" id="aae:aq_2031"/>
<dbReference type="STRING" id="224324.aq_2031"/>
<dbReference type="InterPro" id="IPR007172">
    <property type="entry name" value="DUF374"/>
</dbReference>
<keyword evidence="1" id="KW-0472">Membrane</keyword>
<evidence type="ECO:0000313" key="4">
    <source>
        <dbReference type="Proteomes" id="UP000000798"/>
    </source>
</evidence>
<sequence>MLQMNKLKYRLIFLMLPFIGLILRIIGRTIRWKKRYEFRKDKGKIYALWHGHALGLALYGMDRGIVVLVSRFRDGEIAARLLKELGFEVVRGSTEEGKAKKGGRSATLKLIEYLKEGKNVAITVDGPKVPLTE</sequence>
<organism evidence="3 4">
    <name type="scientific">Aquifex aeolicus (strain VF5)</name>
    <dbReference type="NCBI Taxonomy" id="224324"/>
    <lineage>
        <taxon>Bacteria</taxon>
        <taxon>Pseudomonadati</taxon>
        <taxon>Aquificota</taxon>
        <taxon>Aquificia</taxon>
        <taxon>Aquificales</taxon>
        <taxon>Aquificaceae</taxon>
        <taxon>Aquifex</taxon>
    </lineage>
</organism>
<name>O67824_AQUAE</name>
<dbReference type="HOGENOM" id="CLU_1902320_0_0_0"/>
<proteinExistence type="predicted"/>
<evidence type="ECO:0000259" key="2">
    <source>
        <dbReference type="Pfam" id="PF04028"/>
    </source>
</evidence>
<keyword evidence="1" id="KW-0812">Transmembrane</keyword>
<protein>
    <recommendedName>
        <fullName evidence="2">DUF374 domain-containing protein</fullName>
    </recommendedName>
</protein>
<dbReference type="PIR" id="D70474">
    <property type="entry name" value="D70474"/>
</dbReference>
<feature type="transmembrane region" description="Helical" evidence="1">
    <location>
        <begin position="12"/>
        <end position="30"/>
    </location>
</feature>
<dbReference type="eggNOG" id="COG2121">
    <property type="taxonomic scope" value="Bacteria"/>
</dbReference>
<dbReference type="Proteomes" id="UP000000798">
    <property type="component" value="Chromosome"/>
</dbReference>
<evidence type="ECO:0000256" key="1">
    <source>
        <dbReference type="SAM" id="Phobius"/>
    </source>
</evidence>
<keyword evidence="1" id="KW-1133">Transmembrane helix</keyword>
<evidence type="ECO:0000313" key="3">
    <source>
        <dbReference type="EMBL" id="AAC07796.1"/>
    </source>
</evidence>
<dbReference type="InParanoid" id="O67824"/>
<gene>
    <name evidence="3" type="ordered locus">aq_2031</name>
</gene>
<dbReference type="EnsemblBacteria" id="AAC07796">
    <property type="protein sequence ID" value="AAC07796"/>
    <property type="gene ID" value="aq_2031"/>
</dbReference>
<keyword evidence="4" id="KW-1185">Reference proteome</keyword>
<accession>O67824</accession>
<dbReference type="AlphaFoldDB" id="O67824"/>
<feature type="domain" description="DUF374" evidence="2">
    <location>
        <begin position="60"/>
        <end position="130"/>
    </location>
</feature>
<reference evidence="3 4" key="1">
    <citation type="journal article" date="1998" name="Nature">
        <title>The complete genome of the hyperthermophilic bacterium Aquifex aeolicus.</title>
        <authorList>
            <person name="Deckert G."/>
            <person name="Warren P.V."/>
            <person name="Gaasterland T."/>
            <person name="Young W.G."/>
            <person name="Lenox A.L."/>
            <person name="Graham D.E."/>
            <person name="Overbeek R."/>
            <person name="Snead M.A."/>
            <person name="Keller M."/>
            <person name="Aujay M."/>
            <person name="Huber R."/>
            <person name="Feldman R.A."/>
            <person name="Short J.M."/>
            <person name="Olson G.J."/>
            <person name="Swanson R.V."/>
        </authorList>
    </citation>
    <scope>NUCLEOTIDE SEQUENCE [LARGE SCALE GENOMIC DNA]</scope>
    <source>
        <strain evidence="3 4">VF5</strain>
    </source>
</reference>
<dbReference type="Pfam" id="PF04028">
    <property type="entry name" value="DUF374"/>
    <property type="match status" value="1"/>
</dbReference>